<dbReference type="Proteomes" id="UP001162992">
    <property type="component" value="Chromosome 5"/>
</dbReference>
<dbReference type="EMBL" id="CM055096">
    <property type="protein sequence ID" value="KAJ7556384.1"/>
    <property type="molecule type" value="Genomic_DNA"/>
</dbReference>
<gene>
    <name evidence="1" type="ORF">O6H91_05G080300</name>
</gene>
<evidence type="ECO:0000313" key="1">
    <source>
        <dbReference type="EMBL" id="KAJ7556384.1"/>
    </source>
</evidence>
<sequence length="186" mass="20486">MIFSMFEMKTNEVFVVEASSVPCRHSNRIHLGGSYHLMFLSTLRKTLDMSERRRLRSGFFLNGADGEVICPKPRRLTQIVPSTDCVQSSRRHCSEVSHADGDAGFEILDIFLSKGGSLGCSPPYFCGSPPNRSGNPLVHDVQFNHQRASPSCVPMQQASHRLSPSVRVEGFAISAVESRCSVSARA</sequence>
<accession>A0ACC2DQ65</accession>
<name>A0ACC2DQ65_DIPCM</name>
<protein>
    <submittedName>
        <fullName evidence="1">Uncharacterized protein</fullName>
    </submittedName>
</protein>
<evidence type="ECO:0000313" key="2">
    <source>
        <dbReference type="Proteomes" id="UP001162992"/>
    </source>
</evidence>
<keyword evidence="2" id="KW-1185">Reference proteome</keyword>
<organism evidence="1 2">
    <name type="scientific">Diphasiastrum complanatum</name>
    <name type="common">Issler's clubmoss</name>
    <name type="synonym">Lycopodium complanatum</name>
    <dbReference type="NCBI Taxonomy" id="34168"/>
    <lineage>
        <taxon>Eukaryota</taxon>
        <taxon>Viridiplantae</taxon>
        <taxon>Streptophyta</taxon>
        <taxon>Embryophyta</taxon>
        <taxon>Tracheophyta</taxon>
        <taxon>Lycopodiopsida</taxon>
        <taxon>Lycopodiales</taxon>
        <taxon>Lycopodiaceae</taxon>
        <taxon>Lycopodioideae</taxon>
        <taxon>Diphasiastrum</taxon>
    </lineage>
</organism>
<comment type="caution">
    <text evidence="1">The sequence shown here is derived from an EMBL/GenBank/DDBJ whole genome shotgun (WGS) entry which is preliminary data.</text>
</comment>
<proteinExistence type="predicted"/>
<reference evidence="2" key="1">
    <citation type="journal article" date="2024" name="Proc. Natl. Acad. Sci. U.S.A.">
        <title>Extraordinary preservation of gene collinearity over three hundred million years revealed in homosporous lycophytes.</title>
        <authorList>
            <person name="Li C."/>
            <person name="Wickell D."/>
            <person name="Kuo L.Y."/>
            <person name="Chen X."/>
            <person name="Nie B."/>
            <person name="Liao X."/>
            <person name="Peng D."/>
            <person name="Ji J."/>
            <person name="Jenkins J."/>
            <person name="Williams M."/>
            <person name="Shu S."/>
            <person name="Plott C."/>
            <person name="Barry K."/>
            <person name="Rajasekar S."/>
            <person name="Grimwood J."/>
            <person name="Han X."/>
            <person name="Sun S."/>
            <person name="Hou Z."/>
            <person name="He W."/>
            <person name="Dai G."/>
            <person name="Sun C."/>
            <person name="Schmutz J."/>
            <person name="Leebens-Mack J.H."/>
            <person name="Li F.W."/>
            <person name="Wang L."/>
        </authorList>
    </citation>
    <scope>NUCLEOTIDE SEQUENCE [LARGE SCALE GENOMIC DNA]</scope>
    <source>
        <strain evidence="2">cv. PW_Plant_1</strain>
    </source>
</reference>